<comment type="caution">
    <text evidence="6">The sequence shown here is derived from an EMBL/GenBank/DDBJ whole genome shotgun (WGS) entry which is preliminary data.</text>
</comment>
<gene>
    <name evidence="6" type="ORF">SNE40_002592</name>
</gene>
<dbReference type="FunFam" id="1.25.10.10:FF:000096">
    <property type="entry name" value="eIF-2-alpha kinase activator gcn1"/>
    <property type="match status" value="1"/>
</dbReference>
<feature type="repeat" description="HEAT" evidence="4">
    <location>
        <begin position="1624"/>
        <end position="1662"/>
    </location>
</feature>
<dbReference type="Pfam" id="PF23271">
    <property type="entry name" value="HEAT_GCN1"/>
    <property type="match status" value="1"/>
</dbReference>
<dbReference type="InterPro" id="IPR011989">
    <property type="entry name" value="ARM-like"/>
</dbReference>
<comment type="similarity">
    <text evidence="1">Belongs to the GCN1 family.</text>
</comment>
<reference evidence="6 7" key="1">
    <citation type="submission" date="2024-01" db="EMBL/GenBank/DDBJ databases">
        <title>The genome of the rayed Mediterranean limpet Patella caerulea (Linnaeus, 1758).</title>
        <authorList>
            <person name="Anh-Thu Weber A."/>
            <person name="Halstead-Nussloch G."/>
        </authorList>
    </citation>
    <scope>NUCLEOTIDE SEQUENCE [LARGE SCALE GENOMIC DNA]</scope>
    <source>
        <strain evidence="6">AATW-2023a</strain>
        <tissue evidence="6">Whole specimen</tissue>
    </source>
</reference>
<feature type="repeat" description="HEAT" evidence="4">
    <location>
        <begin position="1666"/>
        <end position="1703"/>
    </location>
</feature>
<dbReference type="Pfam" id="PF24987">
    <property type="entry name" value="HEAT_EF3_N"/>
    <property type="match status" value="2"/>
</dbReference>
<proteinExistence type="inferred from homology"/>
<dbReference type="InterPro" id="IPR034085">
    <property type="entry name" value="TOG"/>
</dbReference>
<organism evidence="6 7">
    <name type="scientific">Patella caerulea</name>
    <name type="common">Rayed Mediterranean limpet</name>
    <dbReference type="NCBI Taxonomy" id="87958"/>
    <lineage>
        <taxon>Eukaryota</taxon>
        <taxon>Metazoa</taxon>
        <taxon>Spiralia</taxon>
        <taxon>Lophotrochozoa</taxon>
        <taxon>Mollusca</taxon>
        <taxon>Gastropoda</taxon>
        <taxon>Patellogastropoda</taxon>
        <taxon>Patelloidea</taxon>
        <taxon>Patellidae</taxon>
        <taxon>Patella</taxon>
    </lineage>
</organism>
<dbReference type="InterPro" id="IPR056810">
    <property type="entry name" value="GNC1-like_N"/>
</dbReference>
<keyword evidence="2" id="KW-0597">Phosphoprotein</keyword>
<accession>A0AAN8Q3B6</accession>
<dbReference type="Proteomes" id="UP001347796">
    <property type="component" value="Unassembled WGS sequence"/>
</dbReference>
<feature type="repeat" description="HEAT" evidence="4">
    <location>
        <begin position="2014"/>
        <end position="2051"/>
    </location>
</feature>
<evidence type="ECO:0000256" key="2">
    <source>
        <dbReference type="ARBA" id="ARBA00022553"/>
    </source>
</evidence>
<dbReference type="PANTHER" id="PTHR23346:SF7">
    <property type="entry name" value="STALLED RIBOSOME SENSOR GCN1"/>
    <property type="match status" value="1"/>
</dbReference>
<dbReference type="SUPFAM" id="SSF48371">
    <property type="entry name" value="ARM repeat"/>
    <property type="match status" value="4"/>
</dbReference>
<dbReference type="PROSITE" id="PS50077">
    <property type="entry name" value="HEAT_REPEAT"/>
    <property type="match status" value="4"/>
</dbReference>
<evidence type="ECO:0000313" key="7">
    <source>
        <dbReference type="Proteomes" id="UP001347796"/>
    </source>
</evidence>
<dbReference type="Pfam" id="PF25801">
    <property type="entry name" value="HEAT_GCN1_C_2"/>
    <property type="match status" value="1"/>
</dbReference>
<dbReference type="GO" id="GO:0006417">
    <property type="term" value="P:regulation of translation"/>
    <property type="evidence" value="ECO:0007669"/>
    <property type="project" value="TreeGrafter"/>
</dbReference>
<dbReference type="FunFam" id="1.25.10.10:FF:000090">
    <property type="entry name" value="eIF-2-alpha kinase activator GCN1"/>
    <property type="match status" value="1"/>
</dbReference>
<evidence type="ECO:0000256" key="1">
    <source>
        <dbReference type="ARBA" id="ARBA00007366"/>
    </source>
</evidence>
<keyword evidence="3" id="KW-0677">Repeat</keyword>
<feature type="domain" description="TOG" evidence="5">
    <location>
        <begin position="1373"/>
        <end position="1606"/>
    </location>
</feature>
<dbReference type="EMBL" id="JAZGQO010000002">
    <property type="protein sequence ID" value="KAK6190805.1"/>
    <property type="molecule type" value="Genomic_DNA"/>
</dbReference>
<dbReference type="InterPro" id="IPR021133">
    <property type="entry name" value="HEAT_type_2"/>
</dbReference>
<dbReference type="InterPro" id="IPR057546">
    <property type="entry name" value="HEAT_GCN1"/>
</dbReference>
<evidence type="ECO:0000256" key="4">
    <source>
        <dbReference type="PROSITE-ProRule" id="PRU00103"/>
    </source>
</evidence>
<evidence type="ECO:0000259" key="5">
    <source>
        <dbReference type="SMART" id="SM01349"/>
    </source>
</evidence>
<evidence type="ECO:0000256" key="3">
    <source>
        <dbReference type="ARBA" id="ARBA00022737"/>
    </source>
</evidence>
<dbReference type="Pfam" id="PF24993">
    <property type="entry name" value="GNC1_N"/>
    <property type="match status" value="1"/>
</dbReference>
<sequence>MADSTNTGAEVLKKFAQKVGVSSTRERIEVLNELKNAIENNEIPEVAVKGIVKFLVTTLGYYRDGRSIKAVLQVIQCLTKVYPDPTIKQIVSSLIPFAEGRVKNIPLCRSASGESLVALSWTCCILSTLLASPKGVDDLILQQMVGLQITLIYNALSANNKSINKSTYRKLQTLWSQDASFTEKYATVVQEKEPAIITICCCSLLLKYFYSIKNQEAVKKYKVPFIEIYVKQVLASRTNNQRHVLSWSIEILRHCSHDDFKSQILPTTQKAMLRNPETIMETVTEMLNGTQLDLSQYAVDIGKLLHTQLISKDSNSRKFAEEGMKYLAEHCSDAGAIEKLATKTFAVLGGSEGKLTVLEQKLSVLTAIGNIFYNTVSGTTSVHNLSVTVSELFLPTLQTEIHEGTLIHCLSMLSLWCSKFYTEVPEKLTQWFKKGITLKTATSSVRNAYILCMNSAYHGDILQQANDVLPILLQTFEKANKQSSQSQLVTEAVSASLLLLRLSLIDIEVESKLTQFWSSVTNTNKQLLVNEKFLSAATDETLQSVVTLSERLILDFPQKMKDSVCKPYYKALIYCLTRNSWCVRKTAMASIKRILSLLSGTNIPLDLLAELGELIETQKVSDYQQYMKLDEEGKESNQESSRVISPKILTEALMIVGSVTKASGKEAKAIALSTLPLAHNPYIVYHNKGVWISILLKLTIDPANFIKTNLEACLKLTETGRKLTPTEENIVKTLILCSPDVYLPSLMKYVRSLLTNSTIYDVTKDGYGIFLTPEGTPYDTTLIDSAMQKEESTKNIKRQNKLYSYEEQMAEIELRKEMEKIKGKKAEEPKLSKKQEELLQIQLKEESATRAELTKLHDEVCCACTSLAAAIEGNNYSCSSQMKEILSLVTPLLQSPLSAPIASEFFLKLAKHVFEDVNLAELVGNVTLRLLEPKCPINPQWTKEPIPLQAIRAVMALVEKSITNDNDDAEEEVEEGGDGDDPKLFPASTFAYIYYLLFAVLKNGGAVVSKNDDVKSLAIQLISEHAQMRTTDEDEYDPQLLPREQLYQLLFQLIGTMDDKLQQDAVDAILEVARCGNGDPGATRVTPAEINEMLTALQSSCMTVRDVALQCLMVLSSILPTIDDDYELGLNIAKRVWIASNDVEEYIKDLAIKLKTTLKLNEPAEEICSSLVEDIIHTEEVIRIAAANTMAQVLEYHPSHVSSILYQLLDLYEQKLYMPPPITDEFGRLADEQPPDMWPARSGIALTLCKIAYVLPESEVAPLFEFYVPGGLGDRNAEVRALMRDAALACVEKHGMTKVDTLLPVFENFLTTAPETQEYDAIRQSVIILMGTLTKHLNLDNNPKVKPVVAQLIAALSTPSQGVQEAVANCLPPLVAGIKTEAPALVERLLKTLLESEKYAERRGAAYGLAGFVKGLGIMSLKQQNVMTTLTEAIQDKKDPVKREGALFAFEMLCNMLGKFFEPYIVNIIQHLLLCFGDGKGFVRKAAIDCSKAVMRNLSGHGVKLILPSLLKGLEENSWRTKIGSVELLGSMSFCAPKQLSACLPSIVPKLMEILLDSHPKVQDAGYHALKQIGSVIKNPEIQVIVPTLIKALQNPTHKTTECLQKLLATKFVHFVDAPSLALIMPVIQRAFQDRSTDTRKMAAQIMGNMYSLTDQKDLTPYLPNVIPGLKNCLLDPVPEVRNVSAKALGAMVKGLGESSFEDIMPWLMDKLVAEQSSVDRSGAALGLSEVIGGMGLDKLHELMPKIIRTAEQKDLAPHVRDGYIMTFIYLPATFGSDFSIYVGPIIPSILQALADETEFVRDTALRAGQRLISLYADTAIEVLLPELEKGLFSDNWRIRYSSVQLLGDLLFKISGVTGKMTTRSTGDDDNFGTESSYKAIISALGEDRRNRVLAGLYIGRSDTALLVRQSSLHVWKIVVTNTPKTLREILPTLFTILLGCLASTSHDKRQIAGRTLGDLVRKLGERVLPEIIPILEEGLDSEQSDQRQGVCIGLSEIMASTSREHVVVFANNLIPTVRRALCDPLPSVREAAATTFDHLQQNIGQRALDEILPNLLKRLNNPELSEQALDGLKQVMAVKSKVVLPYLVPKLITPPVNTRALSLLTSVAGEALTKHLNKILPALLTSLSEKAGTPDEDQELQYCKTVVLSVKDYHGIRTIMEELLNATNNKDADSCSAAVTILHSFCSQTEADFKDYIPQLFRGLIMLFVRTEEKILTASWNCLASIVKKLDVTEMLRHIPDLRQAVRYASSDYKGKELPGFSLPKKGIAPILPIYREGILNGSTDMKEAAAVGLGEIISLSSAEALKPSVINITGPLIRILGDRFTANVKVALLETLNLLLEKVGMMLKPFLPQLQTTFAKALNDPNRIVRLRAAAALGNLIVIHTRVDPLFTELHTGLKAADDTSIKDTMLQALRFCLVGAGGKVSEALRKQIQTTLLSMLSSSEDSTRSAVAGCVGAMCTALPNDDLSDLLKSQLLDTDTSVDWKLRHGRSLALVVGLKESPKRIIEASSETKIKDTILELTSADKISILQAGLQASSHFINYQIKQSQDITPAILSTLVKGMKHESNDIKITVTRLISYLSTDTTLPLYIRKSFVPSLVNGTKEKNTGVKANSELTLIVLLKLRDNEDIYQETVDALDSGMKESLVEVYTKSLKKQATAVAPLQDEIDDTLLT</sequence>
<dbReference type="Gene3D" id="1.25.10.10">
    <property type="entry name" value="Leucine-rich Repeat Variant"/>
    <property type="match status" value="7"/>
</dbReference>
<keyword evidence="7" id="KW-1185">Reference proteome</keyword>
<dbReference type="GO" id="GO:0019887">
    <property type="term" value="F:protein kinase regulator activity"/>
    <property type="evidence" value="ECO:0007669"/>
    <property type="project" value="TreeGrafter"/>
</dbReference>
<dbReference type="SMART" id="SM01349">
    <property type="entry name" value="TOG"/>
    <property type="match status" value="1"/>
</dbReference>
<name>A0AAN8Q3B6_PATCE</name>
<dbReference type="InterPro" id="IPR016024">
    <property type="entry name" value="ARM-type_fold"/>
</dbReference>
<dbReference type="GO" id="GO:0005829">
    <property type="term" value="C:cytosol"/>
    <property type="evidence" value="ECO:0007669"/>
    <property type="project" value="TreeGrafter"/>
</dbReference>
<dbReference type="GO" id="GO:0034198">
    <property type="term" value="P:cellular response to amino acid starvation"/>
    <property type="evidence" value="ECO:0007669"/>
    <property type="project" value="TreeGrafter"/>
</dbReference>
<dbReference type="FunFam" id="1.25.10.10:FF:000162">
    <property type="entry name" value="GCN1, eIF2 alpha kinase activator homolog"/>
    <property type="match status" value="1"/>
</dbReference>
<dbReference type="PANTHER" id="PTHR23346">
    <property type="entry name" value="TRANSLATIONAL ACTIVATOR GCN1-RELATED"/>
    <property type="match status" value="1"/>
</dbReference>
<dbReference type="Pfam" id="PF24984">
    <property type="entry name" value="HEAT_EF3_GNC1"/>
    <property type="match status" value="1"/>
</dbReference>
<protein>
    <recommendedName>
        <fullName evidence="5">TOG domain-containing protein</fullName>
    </recommendedName>
</protein>
<evidence type="ECO:0000313" key="6">
    <source>
        <dbReference type="EMBL" id="KAK6190805.1"/>
    </source>
</evidence>
<feature type="repeat" description="HEAT" evidence="4">
    <location>
        <begin position="1786"/>
        <end position="1822"/>
    </location>
</feature>